<dbReference type="Gene3D" id="2.120.10.80">
    <property type="entry name" value="Kelch-type beta propeller"/>
    <property type="match status" value="2"/>
</dbReference>
<proteinExistence type="predicted"/>
<evidence type="ECO:0000313" key="4">
    <source>
        <dbReference type="Proteomes" id="UP001152795"/>
    </source>
</evidence>
<evidence type="ECO:0000256" key="2">
    <source>
        <dbReference type="ARBA" id="ARBA00022737"/>
    </source>
</evidence>
<dbReference type="SUPFAM" id="SSF117281">
    <property type="entry name" value="Kelch motif"/>
    <property type="match status" value="2"/>
</dbReference>
<dbReference type="InterPro" id="IPR015915">
    <property type="entry name" value="Kelch-typ_b-propeller"/>
</dbReference>
<accession>A0A7D9JWD9</accession>
<dbReference type="PANTHER" id="PTHR45632">
    <property type="entry name" value="LD33804P"/>
    <property type="match status" value="1"/>
</dbReference>
<dbReference type="EMBL" id="CACRXK020022255">
    <property type="protein sequence ID" value="CAB4036646.1"/>
    <property type="molecule type" value="Genomic_DNA"/>
</dbReference>
<comment type="caution">
    <text evidence="3">The sequence shown here is derived from an EMBL/GenBank/DDBJ whole genome shotgun (WGS) entry which is preliminary data.</text>
</comment>
<gene>
    <name evidence="3" type="ORF">PACLA_8A008360</name>
</gene>
<dbReference type="Pfam" id="PF24681">
    <property type="entry name" value="Kelch_KLHDC2_KLHL20_DRC7"/>
    <property type="match status" value="1"/>
</dbReference>
<dbReference type="AlphaFoldDB" id="A0A7D9JWD9"/>
<dbReference type="OrthoDB" id="7923847at2759"/>
<keyword evidence="1" id="KW-0880">Kelch repeat</keyword>
<keyword evidence="2" id="KW-0677">Repeat</keyword>
<name>A0A7D9JWD9_PARCT</name>
<dbReference type="SMART" id="SM00612">
    <property type="entry name" value="Kelch"/>
    <property type="match status" value="4"/>
</dbReference>
<reference evidence="3" key="1">
    <citation type="submission" date="2020-04" db="EMBL/GenBank/DDBJ databases">
        <authorList>
            <person name="Alioto T."/>
            <person name="Alioto T."/>
            <person name="Gomez Garrido J."/>
        </authorList>
    </citation>
    <scope>NUCLEOTIDE SEQUENCE</scope>
    <source>
        <strain evidence="3">A484AB</strain>
    </source>
</reference>
<protein>
    <submittedName>
        <fullName evidence="3">Kelch 41a</fullName>
    </submittedName>
</protein>
<evidence type="ECO:0000313" key="3">
    <source>
        <dbReference type="EMBL" id="CAB4036646.1"/>
    </source>
</evidence>
<dbReference type="PANTHER" id="PTHR45632:SF3">
    <property type="entry name" value="KELCH-LIKE PROTEIN 32"/>
    <property type="match status" value="1"/>
</dbReference>
<dbReference type="Proteomes" id="UP001152795">
    <property type="component" value="Unassembled WGS sequence"/>
</dbReference>
<dbReference type="InterPro" id="IPR006652">
    <property type="entry name" value="Kelch_1"/>
</dbReference>
<organism evidence="3 4">
    <name type="scientific">Paramuricea clavata</name>
    <name type="common">Red gorgonian</name>
    <name type="synonym">Violescent sea-whip</name>
    <dbReference type="NCBI Taxonomy" id="317549"/>
    <lineage>
        <taxon>Eukaryota</taxon>
        <taxon>Metazoa</taxon>
        <taxon>Cnidaria</taxon>
        <taxon>Anthozoa</taxon>
        <taxon>Octocorallia</taxon>
        <taxon>Malacalcyonacea</taxon>
        <taxon>Plexauridae</taxon>
        <taxon>Paramuricea</taxon>
    </lineage>
</organism>
<keyword evidence="4" id="KW-1185">Reference proteome</keyword>
<sequence>MELDGKGQAAEKKMENNQAEMKKIVGKLEGSLVGMNKRINEAIKNRHDEMKQDQHKEMAAMKENLCKVNKDVDAVKVMMSQMLEKFNMFELLSKLPSPTEGMFNTPREDILIAGGDCNTAEIFSWEKNGWYDISQMNEEHTAASSFIYNDQLFVVGGLRTKTIETLDLNELPLKWMEFSDELPYVSYHQTVVYQQRVIHIGGYNLDERKTSNVISELQLTSPCALKELCQMPQPRECHGAEAFEDKVLILGGEDDNDDVLDSVLEFDPDKNECKKLPSLPHPMTGMATVRWRDQVVVLGGCDKDGKVLNDVFMYDCKTGKITALPSMLEKRYDCCAVITGNTIVVMGGKNDDYDVFSSVECFTMGGSTWKYLPSMNKERSQAVAEVLPSTRKCVYV</sequence>
<evidence type="ECO:0000256" key="1">
    <source>
        <dbReference type="ARBA" id="ARBA00022441"/>
    </source>
</evidence>